<evidence type="ECO:0000313" key="15">
    <source>
        <dbReference type="EMBL" id="CZR54091.1"/>
    </source>
</evidence>
<dbReference type="GO" id="GO:0005737">
    <property type="term" value="C:cytoplasm"/>
    <property type="evidence" value="ECO:0007669"/>
    <property type="project" value="TreeGrafter"/>
</dbReference>
<keyword evidence="9 12" id="KW-0408">Iron</keyword>
<feature type="binding site" evidence="12">
    <location>
        <position position="344"/>
    </location>
    <ligand>
        <name>Fe cation</name>
        <dbReference type="ChEBI" id="CHEBI:24875"/>
    </ligand>
</feature>
<feature type="binding site" evidence="12">
    <location>
        <position position="350"/>
    </location>
    <ligand>
        <name>Fe cation</name>
        <dbReference type="ChEBI" id="CHEBI:24875"/>
    </ligand>
</feature>
<dbReference type="Pfam" id="PF20510">
    <property type="entry name" value="HgmA_N"/>
    <property type="match status" value="1"/>
</dbReference>
<dbReference type="InterPro" id="IPR005708">
    <property type="entry name" value="Homogentis_dOase"/>
</dbReference>
<evidence type="ECO:0000256" key="6">
    <source>
        <dbReference type="ARBA" id="ARBA00022878"/>
    </source>
</evidence>
<keyword evidence="7 15" id="KW-0223">Dioxygenase</keyword>
<evidence type="ECO:0000256" key="3">
    <source>
        <dbReference type="ARBA" id="ARBA00007757"/>
    </source>
</evidence>
<evidence type="ECO:0000256" key="1">
    <source>
        <dbReference type="ARBA" id="ARBA00001962"/>
    </source>
</evidence>
<dbReference type="CDD" id="cd07000">
    <property type="entry name" value="cupin_HGO_N"/>
    <property type="match status" value="1"/>
</dbReference>
<keyword evidence="10" id="KW-0585">Phenylalanine catabolism</keyword>
<feature type="domain" description="Homogentisate 1,2-dioxygenase N-terminal" evidence="14">
    <location>
        <begin position="13"/>
        <end position="287"/>
    </location>
</feature>
<dbReference type="Pfam" id="PF04209">
    <property type="entry name" value="HgmA_C"/>
    <property type="match status" value="1"/>
</dbReference>
<dbReference type="InterPro" id="IPR046452">
    <property type="entry name" value="HgmA_N"/>
</dbReference>
<comment type="cofactor">
    <cofactor evidence="1 12">
        <name>Fe cation</name>
        <dbReference type="ChEBI" id="CHEBI:24875"/>
    </cofactor>
</comment>
<dbReference type="AlphaFoldDB" id="A0A1L7WMV2"/>
<proteinExistence type="inferred from homology"/>
<evidence type="ECO:0000259" key="13">
    <source>
        <dbReference type="Pfam" id="PF04209"/>
    </source>
</evidence>
<feature type="active site" description="Proton acceptor" evidence="11">
    <location>
        <position position="300"/>
    </location>
</feature>
<evidence type="ECO:0000256" key="7">
    <source>
        <dbReference type="ARBA" id="ARBA00022964"/>
    </source>
</evidence>
<organism evidence="15 16">
    <name type="scientific">Phialocephala subalpina</name>
    <dbReference type="NCBI Taxonomy" id="576137"/>
    <lineage>
        <taxon>Eukaryota</taxon>
        <taxon>Fungi</taxon>
        <taxon>Dikarya</taxon>
        <taxon>Ascomycota</taxon>
        <taxon>Pezizomycotina</taxon>
        <taxon>Leotiomycetes</taxon>
        <taxon>Helotiales</taxon>
        <taxon>Mollisiaceae</taxon>
        <taxon>Phialocephala</taxon>
        <taxon>Phialocephala fortinii species complex</taxon>
    </lineage>
</organism>
<dbReference type="GO" id="GO:0004411">
    <property type="term" value="F:homogentisate 1,2-dioxygenase activity"/>
    <property type="evidence" value="ECO:0007669"/>
    <property type="project" value="UniProtKB-EC"/>
</dbReference>
<evidence type="ECO:0000256" key="4">
    <source>
        <dbReference type="ARBA" id="ARBA00013127"/>
    </source>
</evidence>
<gene>
    <name evidence="15" type="ORF">PAC_03974</name>
</gene>
<protein>
    <recommendedName>
        <fullName evidence="4">homogentisate 1,2-dioxygenase</fullName>
        <ecNumber evidence="4">1.13.11.5</ecNumber>
    </recommendedName>
</protein>
<evidence type="ECO:0000259" key="14">
    <source>
        <dbReference type="Pfam" id="PF20510"/>
    </source>
</evidence>
<comment type="similarity">
    <text evidence="3">Belongs to the homogentisate dioxygenase family.</text>
</comment>
<dbReference type="PANTHER" id="PTHR11056">
    <property type="entry name" value="HOMOGENTISATE 1,2-DIOXYGENASE"/>
    <property type="match status" value="1"/>
</dbReference>
<name>A0A1L7WMV2_9HELO</name>
<dbReference type="SUPFAM" id="SSF51182">
    <property type="entry name" value="RmlC-like cupins"/>
    <property type="match status" value="1"/>
</dbReference>
<evidence type="ECO:0000256" key="11">
    <source>
        <dbReference type="PIRSR" id="PIRSR605708-1"/>
    </source>
</evidence>
<reference evidence="15 16" key="1">
    <citation type="submission" date="2016-03" db="EMBL/GenBank/DDBJ databases">
        <authorList>
            <person name="Ploux O."/>
        </authorList>
    </citation>
    <scope>NUCLEOTIDE SEQUENCE [LARGE SCALE GENOMIC DNA]</scope>
    <source>
        <strain evidence="15 16">UAMH 11012</strain>
    </source>
</reference>
<keyword evidence="16" id="KW-1185">Reference proteome</keyword>
<dbReference type="InterPro" id="IPR046451">
    <property type="entry name" value="HgmA_C"/>
</dbReference>
<dbReference type="GO" id="GO:0046872">
    <property type="term" value="F:metal ion binding"/>
    <property type="evidence" value="ECO:0007669"/>
    <property type="project" value="UniProtKB-KW"/>
</dbReference>
<evidence type="ECO:0000256" key="9">
    <source>
        <dbReference type="ARBA" id="ARBA00023004"/>
    </source>
</evidence>
<dbReference type="NCBIfam" id="TIGR01015">
    <property type="entry name" value="hmgA"/>
    <property type="match status" value="1"/>
</dbReference>
<dbReference type="InterPro" id="IPR011051">
    <property type="entry name" value="RmlC_Cupin_sf"/>
</dbReference>
<accession>A0A1L7WMV2</accession>
<keyword evidence="5 12" id="KW-0479">Metal-binding</keyword>
<keyword evidence="6" id="KW-0828">Tyrosine catabolism</keyword>
<feature type="binding site" evidence="12">
    <location>
        <position position="385"/>
    </location>
    <ligand>
        <name>homogentisate</name>
        <dbReference type="ChEBI" id="CHEBI:16169"/>
    </ligand>
</feature>
<feature type="binding site" evidence="12">
    <location>
        <position position="385"/>
    </location>
    <ligand>
        <name>Fe cation</name>
        <dbReference type="ChEBI" id="CHEBI:24875"/>
    </ligand>
</feature>
<dbReference type="EC" id="1.13.11.5" evidence="4"/>
<dbReference type="Gene3D" id="2.60.120.10">
    <property type="entry name" value="Jelly Rolls"/>
    <property type="match status" value="1"/>
</dbReference>
<dbReference type="InterPro" id="IPR014710">
    <property type="entry name" value="RmlC-like_jellyroll"/>
</dbReference>
<dbReference type="OrthoDB" id="1689029at2759"/>
<dbReference type="FunFam" id="2.60.120.10:FF:000034">
    <property type="entry name" value="Homogentisate 1,2-dioxygenase"/>
    <property type="match status" value="1"/>
</dbReference>
<evidence type="ECO:0000313" key="16">
    <source>
        <dbReference type="Proteomes" id="UP000184330"/>
    </source>
</evidence>
<dbReference type="Proteomes" id="UP000184330">
    <property type="component" value="Unassembled WGS sequence"/>
</dbReference>
<evidence type="ECO:0000256" key="12">
    <source>
        <dbReference type="PIRSR" id="PIRSR605708-2"/>
    </source>
</evidence>
<keyword evidence="8" id="KW-0560">Oxidoreductase</keyword>
<dbReference type="UniPathway" id="UPA00139">
    <property type="reaction ID" value="UER00339"/>
</dbReference>
<comment type="pathway">
    <text evidence="2">Amino-acid degradation; L-phenylalanine degradation; acetoacetate and fumarate from L-phenylalanine: step 4/6.</text>
</comment>
<dbReference type="EMBL" id="FJOG01000004">
    <property type="protein sequence ID" value="CZR54091.1"/>
    <property type="molecule type" value="Genomic_DNA"/>
</dbReference>
<sequence>MPVTKFSVPEKYAYLEGIGSYHQSEALTGANPVGANSPQVPPYALSTERISGSSFTAPRAGNLQTWLYRVHPSLAHGEFSPVSTSETAPELQLSPNALRWNDFPIEAGQDWVSSQKMIAKAGDPSTKTGLAYHVYSASKNMDPQTILYSTDGDLLIIPQAGTLDIQTELGSLLVRQNEIAVIPRGIRYRVTLPNGPARGYTCELYQGHFQLPELGPIGSCSLANVRDFQVPTARFEGSVENGVATCQTSNWTVITKFAGRLYSCTQDHTPFDVAAWHGTYYPFKYDLGRFSVIGSILYDHPDPSIFTVLTAPSHREPGTAVVDFAIFPPRWQVMEDTYRPPYFHRNIMSEFAGVIINNQDQNSMWNKGTEFKPFGALFNNSMVPHGMDKKTHEEARTAELKPEKVGMEGFMVFLLESEAMMAVSAWAMQAKGTAGTNAKSIGAILTDKAKL</sequence>
<dbReference type="PANTHER" id="PTHR11056:SF0">
    <property type="entry name" value="HOMOGENTISATE 1,2-DIOXYGENASE"/>
    <property type="match status" value="1"/>
</dbReference>
<evidence type="ECO:0000256" key="8">
    <source>
        <dbReference type="ARBA" id="ARBA00023002"/>
    </source>
</evidence>
<evidence type="ECO:0000256" key="2">
    <source>
        <dbReference type="ARBA" id="ARBA00004704"/>
    </source>
</evidence>
<dbReference type="STRING" id="576137.A0A1L7WMV2"/>
<feature type="domain" description="Homogentisate 1,2-dioxygenase C-terminal" evidence="13">
    <location>
        <begin position="289"/>
        <end position="431"/>
    </location>
</feature>
<dbReference type="GO" id="GO:0006572">
    <property type="term" value="P:L-tyrosine catabolic process"/>
    <property type="evidence" value="ECO:0007669"/>
    <property type="project" value="UniProtKB-KW"/>
</dbReference>
<evidence type="ECO:0000256" key="10">
    <source>
        <dbReference type="ARBA" id="ARBA00023232"/>
    </source>
</evidence>
<dbReference type="GO" id="GO:0006559">
    <property type="term" value="P:L-phenylalanine catabolic process"/>
    <property type="evidence" value="ECO:0007669"/>
    <property type="project" value="UniProtKB-UniPathway"/>
</dbReference>
<evidence type="ECO:0000256" key="5">
    <source>
        <dbReference type="ARBA" id="ARBA00022723"/>
    </source>
</evidence>